<dbReference type="CDD" id="cd00067">
    <property type="entry name" value="GAL4"/>
    <property type="match status" value="1"/>
</dbReference>
<name>A0A0B7K6E9_BIOOC</name>
<sequence>MPGVSRTNRCDGCKRRKIKCDENWPTCGGCARAKTTCSGPPNPHTFVTHSPSNQAAEGTPEPSGITNRHGSLVLLQSQRLHGSDSCIGTFCLYSSTSSLGGNLTTSADRIAARLAAMLTHDAPHDMMFQAGYLKYLPARLSSSPALRDAVALMCSAYANFQRGLPTNQVLNPTIYGKALRSLGRALDNRTCVTAETVAATTIMERVEILFDAGRPFHRARHARGIDTLTRQRGPPKLDDEFDVQLALENHATLICQWTVDGGDNFFLRSPWKEFVDRAAVSAVGVSEKRKDVYAIGRYYVFWPSLLQDFKRLNSERDEPTRMAQAERLGRIVSALDVDVRAKGDCLLEKAYKLGSIKQRADPKTPIGARYDIACLDSLQLLVSYAMWAVICNRMIHHLRMVQGLAPSPSPDKDHRNFCRQIWMCIPYIQELGGTTSILFVAPLYLSYEGATEELEKQYLFDYITEVTRKRGRLMENLQNLERLVLNTARAMAAREELAH</sequence>
<keyword evidence="1" id="KW-0539">Nucleus</keyword>
<dbReference type="InterPro" id="IPR053178">
    <property type="entry name" value="Osmoadaptation_assoc"/>
</dbReference>
<dbReference type="InterPro" id="IPR001138">
    <property type="entry name" value="Zn2Cys6_DnaBD"/>
</dbReference>
<reference evidence="3" key="1">
    <citation type="submission" date="2015-01" db="EMBL/GenBank/DDBJ databases">
        <authorList>
            <person name="Durling Mikael"/>
        </authorList>
    </citation>
    <scope>NUCLEOTIDE SEQUENCE</scope>
</reference>
<proteinExistence type="predicted"/>
<dbReference type="EMBL" id="CDPU01000022">
    <property type="protein sequence ID" value="CEO51152.1"/>
    <property type="molecule type" value="Genomic_DNA"/>
</dbReference>
<organism evidence="3">
    <name type="scientific">Bionectria ochroleuca</name>
    <name type="common">Gliocladium roseum</name>
    <dbReference type="NCBI Taxonomy" id="29856"/>
    <lineage>
        <taxon>Eukaryota</taxon>
        <taxon>Fungi</taxon>
        <taxon>Dikarya</taxon>
        <taxon>Ascomycota</taxon>
        <taxon>Pezizomycotina</taxon>
        <taxon>Sordariomycetes</taxon>
        <taxon>Hypocreomycetidae</taxon>
        <taxon>Hypocreales</taxon>
        <taxon>Bionectriaceae</taxon>
        <taxon>Clonostachys</taxon>
    </lineage>
</organism>
<dbReference type="PANTHER" id="PTHR38111">
    <property type="entry name" value="ZN(2)-C6 FUNGAL-TYPE DOMAIN-CONTAINING PROTEIN-RELATED"/>
    <property type="match status" value="1"/>
</dbReference>
<dbReference type="Pfam" id="PF00172">
    <property type="entry name" value="Zn_clus"/>
    <property type="match status" value="1"/>
</dbReference>
<dbReference type="GO" id="GO:0008270">
    <property type="term" value="F:zinc ion binding"/>
    <property type="evidence" value="ECO:0007669"/>
    <property type="project" value="InterPro"/>
</dbReference>
<accession>A0A0B7K6E9</accession>
<feature type="domain" description="Zn(2)-C6 fungal-type" evidence="2">
    <location>
        <begin position="9"/>
        <end position="38"/>
    </location>
</feature>
<dbReference type="AlphaFoldDB" id="A0A0B7K6E9"/>
<dbReference type="InterPro" id="IPR036864">
    <property type="entry name" value="Zn2-C6_fun-type_DNA-bd_sf"/>
</dbReference>
<evidence type="ECO:0000313" key="3">
    <source>
        <dbReference type="EMBL" id="CEO51152.1"/>
    </source>
</evidence>
<dbReference type="PROSITE" id="PS50048">
    <property type="entry name" value="ZN2_CY6_FUNGAL_2"/>
    <property type="match status" value="1"/>
</dbReference>
<evidence type="ECO:0000256" key="1">
    <source>
        <dbReference type="ARBA" id="ARBA00023242"/>
    </source>
</evidence>
<gene>
    <name evidence="3" type="ORF">BN869_000007210_1</name>
</gene>
<dbReference type="Gene3D" id="4.10.240.10">
    <property type="entry name" value="Zn(2)-C6 fungal-type DNA-binding domain"/>
    <property type="match status" value="1"/>
</dbReference>
<dbReference type="SMART" id="SM00066">
    <property type="entry name" value="GAL4"/>
    <property type="match status" value="1"/>
</dbReference>
<evidence type="ECO:0000259" key="2">
    <source>
        <dbReference type="PROSITE" id="PS50048"/>
    </source>
</evidence>
<dbReference type="GO" id="GO:0000981">
    <property type="term" value="F:DNA-binding transcription factor activity, RNA polymerase II-specific"/>
    <property type="evidence" value="ECO:0007669"/>
    <property type="project" value="InterPro"/>
</dbReference>
<dbReference type="SUPFAM" id="SSF57701">
    <property type="entry name" value="Zn2/Cys6 DNA-binding domain"/>
    <property type="match status" value="1"/>
</dbReference>
<protein>
    <recommendedName>
        <fullName evidence="2">Zn(2)-C6 fungal-type domain-containing protein</fullName>
    </recommendedName>
</protein>